<feature type="compositionally biased region" description="Basic residues" evidence="8">
    <location>
        <begin position="266"/>
        <end position="275"/>
    </location>
</feature>
<evidence type="ECO:0000313" key="11">
    <source>
        <dbReference type="EMBL" id="GFN98834.1"/>
    </source>
</evidence>
<keyword evidence="3 9" id="KW-1133">Transmembrane helix</keyword>
<comment type="subcellular location">
    <subcellularLocation>
        <location evidence="1">Membrane</location>
        <topology evidence="1">Multi-pass membrane protein</topology>
    </subcellularLocation>
</comment>
<dbReference type="AlphaFoldDB" id="A0AAV3ZUL1"/>
<evidence type="ECO:0000256" key="1">
    <source>
        <dbReference type="ARBA" id="ARBA00004141"/>
    </source>
</evidence>
<dbReference type="SUPFAM" id="SSF81321">
    <property type="entry name" value="Family A G protein-coupled receptor-like"/>
    <property type="match status" value="1"/>
</dbReference>
<dbReference type="GO" id="GO:0016020">
    <property type="term" value="C:membrane"/>
    <property type="evidence" value="ECO:0007669"/>
    <property type="project" value="UniProtKB-SubCell"/>
</dbReference>
<keyword evidence="5 9" id="KW-0472">Membrane</keyword>
<organism evidence="11 12">
    <name type="scientific">Plakobranchus ocellatus</name>
    <dbReference type="NCBI Taxonomy" id="259542"/>
    <lineage>
        <taxon>Eukaryota</taxon>
        <taxon>Metazoa</taxon>
        <taxon>Spiralia</taxon>
        <taxon>Lophotrochozoa</taxon>
        <taxon>Mollusca</taxon>
        <taxon>Gastropoda</taxon>
        <taxon>Heterobranchia</taxon>
        <taxon>Euthyneura</taxon>
        <taxon>Panpulmonata</taxon>
        <taxon>Sacoglossa</taxon>
        <taxon>Placobranchoidea</taxon>
        <taxon>Plakobranchidae</taxon>
        <taxon>Plakobranchus</taxon>
    </lineage>
</organism>
<dbReference type="InterPro" id="IPR050125">
    <property type="entry name" value="GPCR_opsins"/>
</dbReference>
<evidence type="ECO:0000256" key="5">
    <source>
        <dbReference type="ARBA" id="ARBA00023136"/>
    </source>
</evidence>
<evidence type="ECO:0000256" key="2">
    <source>
        <dbReference type="ARBA" id="ARBA00022692"/>
    </source>
</evidence>
<evidence type="ECO:0000256" key="3">
    <source>
        <dbReference type="ARBA" id="ARBA00022989"/>
    </source>
</evidence>
<evidence type="ECO:0000256" key="4">
    <source>
        <dbReference type="ARBA" id="ARBA00023040"/>
    </source>
</evidence>
<feature type="domain" description="G-protein coupled receptors family 1 profile" evidence="10">
    <location>
        <begin position="24"/>
        <end position="215"/>
    </location>
</feature>
<name>A0AAV3ZUL1_9GAST</name>
<comment type="caution">
    <text evidence="11">The sequence shown here is derived from an EMBL/GenBank/DDBJ whole genome shotgun (WGS) entry which is preliminary data.</text>
</comment>
<feature type="transmembrane region" description="Helical" evidence="9">
    <location>
        <begin position="198"/>
        <end position="217"/>
    </location>
</feature>
<dbReference type="Gene3D" id="1.20.1070.10">
    <property type="entry name" value="Rhodopsin 7-helix transmembrane proteins"/>
    <property type="match status" value="1"/>
</dbReference>
<dbReference type="GO" id="GO:0004930">
    <property type="term" value="F:G protein-coupled receptor activity"/>
    <property type="evidence" value="ECO:0007669"/>
    <property type="project" value="UniProtKB-KW"/>
</dbReference>
<dbReference type="Proteomes" id="UP000735302">
    <property type="component" value="Unassembled WGS sequence"/>
</dbReference>
<gene>
    <name evidence="11" type="ORF">PoB_002534000</name>
</gene>
<feature type="transmembrane region" description="Helical" evidence="9">
    <location>
        <begin position="92"/>
        <end position="113"/>
    </location>
</feature>
<keyword evidence="2 9" id="KW-0812">Transmembrane</keyword>
<proteinExistence type="predicted"/>
<dbReference type="EMBL" id="BLXT01002873">
    <property type="protein sequence ID" value="GFN98834.1"/>
    <property type="molecule type" value="Genomic_DNA"/>
</dbReference>
<feature type="transmembrane region" description="Helical" evidence="9">
    <location>
        <begin position="12"/>
        <end position="33"/>
    </location>
</feature>
<reference evidence="11 12" key="1">
    <citation type="journal article" date="2021" name="Elife">
        <title>Chloroplast acquisition without the gene transfer in kleptoplastic sea slugs, Plakobranchus ocellatus.</title>
        <authorList>
            <person name="Maeda T."/>
            <person name="Takahashi S."/>
            <person name="Yoshida T."/>
            <person name="Shimamura S."/>
            <person name="Takaki Y."/>
            <person name="Nagai Y."/>
            <person name="Toyoda A."/>
            <person name="Suzuki Y."/>
            <person name="Arimoto A."/>
            <person name="Ishii H."/>
            <person name="Satoh N."/>
            <person name="Nishiyama T."/>
            <person name="Hasebe M."/>
            <person name="Maruyama T."/>
            <person name="Minagawa J."/>
            <person name="Obokata J."/>
            <person name="Shigenobu S."/>
        </authorList>
    </citation>
    <scope>NUCLEOTIDE SEQUENCE [LARGE SCALE GENOMIC DNA]</scope>
</reference>
<dbReference type="InterPro" id="IPR017452">
    <property type="entry name" value="GPCR_Rhodpsn_7TM"/>
</dbReference>
<evidence type="ECO:0000256" key="8">
    <source>
        <dbReference type="SAM" id="MobiDB-lite"/>
    </source>
</evidence>
<feature type="region of interest" description="Disordered" evidence="8">
    <location>
        <begin position="252"/>
        <end position="275"/>
    </location>
</feature>
<feature type="transmembrane region" description="Helical" evidence="9">
    <location>
        <begin position="142"/>
        <end position="163"/>
    </location>
</feature>
<feature type="transmembrane region" description="Helical" evidence="9">
    <location>
        <begin position="45"/>
        <end position="72"/>
    </location>
</feature>
<dbReference type="PANTHER" id="PTHR24240">
    <property type="entry name" value="OPSIN"/>
    <property type="match status" value="1"/>
</dbReference>
<dbReference type="PROSITE" id="PS50262">
    <property type="entry name" value="G_PROTEIN_RECEP_F1_2"/>
    <property type="match status" value="1"/>
</dbReference>
<keyword evidence="4" id="KW-0297">G-protein coupled receptor</keyword>
<keyword evidence="12" id="KW-1185">Reference proteome</keyword>
<evidence type="ECO:0000256" key="7">
    <source>
        <dbReference type="ARBA" id="ARBA00023224"/>
    </source>
</evidence>
<evidence type="ECO:0000256" key="6">
    <source>
        <dbReference type="ARBA" id="ARBA00023170"/>
    </source>
</evidence>
<accession>A0AAV3ZUL1</accession>
<protein>
    <submittedName>
        <fullName evidence="11">Rhodopsin, gq-coupled</fullName>
    </submittedName>
</protein>
<dbReference type="CDD" id="cd00637">
    <property type="entry name" value="7tm_classA_rhodopsin-like"/>
    <property type="match status" value="1"/>
</dbReference>
<sequence length="334" mass="36701">MSSVRKDETLGFGLCAILTISFVANAAFIIVVWNRRRLHTAHHALLSALACSDLIIAGSWTGISAGVLVTGWDIDGAVCRLHSFLLTLAQTLSAFLLATLATLSAFLLATLAVERALRMISPSHHSVAFGFRADKFTGGKKTVAFLVAAEIIFCGVVSSIHLYGTLPVAWISDQRSCGARFTESLQMLDLTFCFDYAIPYWVVALPAFVVAFAKFCLARRRSPPQGEIVLERNSYAPGDAYSSRLSKLQHKFTSSNQNSEPSAKNNKPKKLGTLGKRKYTSKGYTEMEDWDSDIERENENTGVVDGGKSGRELVVTMFFYLDLTFHEHPDQVTS</sequence>
<evidence type="ECO:0000256" key="9">
    <source>
        <dbReference type="SAM" id="Phobius"/>
    </source>
</evidence>
<evidence type="ECO:0000259" key="10">
    <source>
        <dbReference type="PROSITE" id="PS50262"/>
    </source>
</evidence>
<feature type="compositionally biased region" description="Polar residues" evidence="8">
    <location>
        <begin position="252"/>
        <end position="265"/>
    </location>
</feature>
<keyword evidence="6" id="KW-0675">Receptor</keyword>
<evidence type="ECO:0000313" key="12">
    <source>
        <dbReference type="Proteomes" id="UP000735302"/>
    </source>
</evidence>
<keyword evidence="7" id="KW-0807">Transducer</keyword>